<evidence type="ECO:0000256" key="4">
    <source>
        <dbReference type="ARBA" id="ARBA00023163"/>
    </source>
</evidence>
<dbReference type="AlphaFoldDB" id="A0A5B8CIK1"/>
<protein>
    <submittedName>
        <fullName evidence="6">LysR family transcriptional regulator</fullName>
    </submittedName>
</protein>
<organism evidence="6 7">
    <name type="scientific">Sphingobium fuliginis ATCC 27551</name>
    <dbReference type="NCBI Taxonomy" id="1208342"/>
    <lineage>
        <taxon>Bacteria</taxon>
        <taxon>Pseudomonadati</taxon>
        <taxon>Pseudomonadota</taxon>
        <taxon>Alphaproteobacteria</taxon>
        <taxon>Sphingomonadales</taxon>
        <taxon>Sphingomonadaceae</taxon>
        <taxon>Sphingobium</taxon>
    </lineage>
</organism>
<evidence type="ECO:0000256" key="3">
    <source>
        <dbReference type="ARBA" id="ARBA00023125"/>
    </source>
</evidence>
<feature type="domain" description="HTH lysR-type" evidence="5">
    <location>
        <begin position="33"/>
        <end position="89"/>
    </location>
</feature>
<accession>A0A5B8CIK1</accession>
<evidence type="ECO:0000256" key="1">
    <source>
        <dbReference type="ARBA" id="ARBA00009437"/>
    </source>
</evidence>
<dbReference type="InterPro" id="IPR036390">
    <property type="entry name" value="WH_DNA-bd_sf"/>
</dbReference>
<gene>
    <name evidence="6" type="ORF">FIL70_12225</name>
</gene>
<evidence type="ECO:0000313" key="7">
    <source>
        <dbReference type="Proteomes" id="UP000311469"/>
    </source>
</evidence>
<keyword evidence="3" id="KW-0238">DNA-binding</keyword>
<dbReference type="SUPFAM" id="SSF46785">
    <property type="entry name" value="Winged helix' DNA-binding domain"/>
    <property type="match status" value="1"/>
</dbReference>
<dbReference type="InterPro" id="IPR036388">
    <property type="entry name" value="WH-like_DNA-bd_sf"/>
</dbReference>
<keyword evidence="2" id="KW-0805">Transcription regulation</keyword>
<dbReference type="InterPro" id="IPR000847">
    <property type="entry name" value="LysR_HTH_N"/>
</dbReference>
<evidence type="ECO:0000259" key="5">
    <source>
        <dbReference type="PROSITE" id="PS50931"/>
    </source>
</evidence>
<dbReference type="Gene3D" id="1.10.10.10">
    <property type="entry name" value="Winged helix-like DNA-binding domain superfamily/Winged helix DNA-binding domain"/>
    <property type="match status" value="1"/>
</dbReference>
<dbReference type="RefSeq" id="WP_140042409.1">
    <property type="nucleotide sequence ID" value="NZ_CP041016.1"/>
</dbReference>
<proteinExistence type="inferred from homology"/>
<dbReference type="Pfam" id="PF00126">
    <property type="entry name" value="HTH_1"/>
    <property type="match status" value="1"/>
</dbReference>
<dbReference type="PANTHER" id="PTHR30126">
    <property type="entry name" value="HTH-TYPE TRANSCRIPTIONAL REGULATOR"/>
    <property type="match status" value="1"/>
</dbReference>
<reference evidence="6 7" key="1">
    <citation type="submission" date="2019-06" db="EMBL/GenBank/DDBJ databases">
        <title>Genome organization and adaptive potential of archetypical organophosphate degarding Sphingobium fuliginis ATCC 27551.</title>
        <authorList>
            <person name="Sarwar A."/>
            <person name="Parthasarathy S."/>
            <person name="Singh C."/>
            <person name="Siddavattam D."/>
        </authorList>
    </citation>
    <scope>NUCLEOTIDE SEQUENCE [LARGE SCALE GENOMIC DNA]</scope>
    <source>
        <strain evidence="6 7">ATCC 27551</strain>
    </source>
</reference>
<dbReference type="PANTHER" id="PTHR30126:SF40">
    <property type="entry name" value="HTH-TYPE TRANSCRIPTIONAL REGULATOR GLTR"/>
    <property type="match status" value="1"/>
</dbReference>
<comment type="similarity">
    <text evidence="1">Belongs to the LysR transcriptional regulatory family.</text>
</comment>
<keyword evidence="4" id="KW-0804">Transcription</keyword>
<dbReference type="GO" id="GO:0000976">
    <property type="term" value="F:transcription cis-regulatory region binding"/>
    <property type="evidence" value="ECO:0007669"/>
    <property type="project" value="TreeGrafter"/>
</dbReference>
<dbReference type="GO" id="GO:0003700">
    <property type="term" value="F:DNA-binding transcription factor activity"/>
    <property type="evidence" value="ECO:0007669"/>
    <property type="project" value="InterPro"/>
</dbReference>
<name>A0A5B8CIK1_SPHSA</name>
<sequence>MQLLHDFRPNYFGDAMRKKVPEAPNPRPPIRQFNAGWLESFLKVAETRHFTQASEALGWHRSNVKRDIMALEKWLGRVLFYDHVSLRLTDDGKIFQSDAVKMLDLLKQSRAPIRTPAK</sequence>
<dbReference type="EMBL" id="CP041016">
    <property type="protein sequence ID" value="QDC37887.1"/>
    <property type="molecule type" value="Genomic_DNA"/>
</dbReference>
<evidence type="ECO:0000313" key="6">
    <source>
        <dbReference type="EMBL" id="QDC37887.1"/>
    </source>
</evidence>
<dbReference type="PROSITE" id="PS50931">
    <property type="entry name" value="HTH_LYSR"/>
    <property type="match status" value="1"/>
</dbReference>
<evidence type="ECO:0000256" key="2">
    <source>
        <dbReference type="ARBA" id="ARBA00023015"/>
    </source>
</evidence>
<dbReference type="KEGG" id="sufl:FIL70_12225"/>
<dbReference type="Proteomes" id="UP000311469">
    <property type="component" value="Chromosome cSF1"/>
</dbReference>